<feature type="coiled-coil region" evidence="1">
    <location>
        <begin position="209"/>
        <end position="236"/>
    </location>
</feature>
<evidence type="ECO:0000313" key="3">
    <source>
        <dbReference type="EMBL" id="OOY24583.1"/>
    </source>
</evidence>
<gene>
    <name evidence="3" type="ORF">BMI91_11205</name>
</gene>
<dbReference type="PANTHER" id="PTHR32309">
    <property type="entry name" value="TYROSINE-PROTEIN KINASE"/>
    <property type="match status" value="1"/>
</dbReference>
<feature type="transmembrane region" description="Helical" evidence="2">
    <location>
        <begin position="50"/>
        <end position="71"/>
    </location>
</feature>
<sequence length="409" mass="45112">MKHAVNEPTQATPVLAKGAGLREVPVPLRPVPSAYARPARKARWRRRHQTVALSFLTLVIAPVLVATYYLYAQAADQFVSRVGFTVQREEMAPALDLFGGLSSLSGASSSDTDILYEFIQSPSLVAQIDDALDLTAIWSRDRSDPVFGLPSDATLEELVAYWNRMVHVRHGAGAGLLDIEVRAFDPGAAQRIAQTLMAQSSAMINRLSNAAREDAIRHARGELRRAEARLTTARTALTTFRNRHQLISPEMDLQSQAGVLGSLLEQQAQVMIESDLLRGTVRSGTDPRLKQAERRLAVIEDRIGAERRKLGIDGGSQEEAFASIVGEYERLMAEREFSERAYAATRASYDAAQAEARRKSRFLATFMAPTLAESAEYPRRETLLALIAGSLVLLWAIGILVGYAIRDRR</sequence>
<organism evidence="3 4">
    <name type="scientific">Thioclava sediminum</name>
    <dbReference type="NCBI Taxonomy" id="1915319"/>
    <lineage>
        <taxon>Bacteria</taxon>
        <taxon>Pseudomonadati</taxon>
        <taxon>Pseudomonadota</taxon>
        <taxon>Alphaproteobacteria</taxon>
        <taxon>Rhodobacterales</taxon>
        <taxon>Paracoccaceae</taxon>
        <taxon>Thioclava</taxon>
    </lineage>
</organism>
<reference evidence="3 4" key="1">
    <citation type="submission" date="2016-11" db="EMBL/GenBank/DDBJ databases">
        <title>A multilocus sequence analysis scheme for characterization of bacteria in the genus Thioclava.</title>
        <authorList>
            <person name="Liu Y."/>
            <person name="Shao Z."/>
        </authorList>
    </citation>
    <scope>NUCLEOTIDE SEQUENCE [LARGE SCALE GENOMIC DNA]</scope>
    <source>
        <strain evidence="3 4">TAW-CT134</strain>
    </source>
</reference>
<feature type="transmembrane region" description="Helical" evidence="2">
    <location>
        <begin position="383"/>
        <end position="405"/>
    </location>
</feature>
<keyword evidence="2" id="KW-0472">Membrane</keyword>
<evidence type="ECO:0000256" key="1">
    <source>
        <dbReference type="SAM" id="Coils"/>
    </source>
</evidence>
<keyword evidence="2" id="KW-1133">Transmembrane helix</keyword>
<dbReference type="InterPro" id="IPR050445">
    <property type="entry name" value="Bact_polysacc_biosynth/exp"/>
</dbReference>
<dbReference type="PANTHER" id="PTHR32309:SF13">
    <property type="entry name" value="FERRIC ENTEROBACTIN TRANSPORT PROTEIN FEPE"/>
    <property type="match status" value="1"/>
</dbReference>
<proteinExistence type="predicted"/>
<accession>A0ABX3MY00</accession>
<comment type="caution">
    <text evidence="3">The sequence shown here is derived from an EMBL/GenBank/DDBJ whole genome shotgun (WGS) entry which is preliminary data.</text>
</comment>
<evidence type="ECO:0008006" key="5">
    <source>
        <dbReference type="Google" id="ProtNLM"/>
    </source>
</evidence>
<protein>
    <recommendedName>
        <fullName evidence="5">Capsular polysaccharide transport system permease protein</fullName>
    </recommendedName>
</protein>
<evidence type="ECO:0000256" key="2">
    <source>
        <dbReference type="SAM" id="Phobius"/>
    </source>
</evidence>
<keyword evidence="1" id="KW-0175">Coiled coil</keyword>
<dbReference type="Proteomes" id="UP000190787">
    <property type="component" value="Unassembled WGS sequence"/>
</dbReference>
<evidence type="ECO:0000313" key="4">
    <source>
        <dbReference type="Proteomes" id="UP000190787"/>
    </source>
</evidence>
<keyword evidence="2" id="KW-0812">Transmembrane</keyword>
<dbReference type="EMBL" id="MPZV01000002">
    <property type="protein sequence ID" value="OOY24583.1"/>
    <property type="molecule type" value="Genomic_DNA"/>
</dbReference>
<keyword evidence="4" id="KW-1185">Reference proteome</keyword>
<name>A0ABX3MY00_9RHOB</name>